<evidence type="ECO:0000256" key="3">
    <source>
        <dbReference type="ARBA" id="ARBA00022448"/>
    </source>
</evidence>
<evidence type="ECO:0000313" key="7">
    <source>
        <dbReference type="EMBL" id="MDR7308675.1"/>
    </source>
</evidence>
<proteinExistence type="inferred from homology"/>
<evidence type="ECO:0000313" key="8">
    <source>
        <dbReference type="Proteomes" id="UP001268089"/>
    </source>
</evidence>
<reference evidence="7 8" key="1">
    <citation type="submission" date="2023-07" db="EMBL/GenBank/DDBJ databases">
        <title>Sorghum-associated microbial communities from plants grown in Nebraska, USA.</title>
        <authorList>
            <person name="Schachtman D."/>
        </authorList>
    </citation>
    <scope>NUCLEOTIDE SEQUENCE [LARGE SCALE GENOMIC DNA]</scope>
    <source>
        <strain evidence="7 8">BE308</strain>
    </source>
</reference>
<evidence type="ECO:0000256" key="5">
    <source>
        <dbReference type="ARBA" id="ARBA00049629"/>
    </source>
</evidence>
<comment type="similarity">
    <text evidence="2">Belongs to the bacterial solute-binding protein 1 family.</text>
</comment>
<dbReference type="InterPro" id="IPR050490">
    <property type="entry name" value="Bact_solute-bd_prot1"/>
</dbReference>
<dbReference type="InterPro" id="IPR006059">
    <property type="entry name" value="SBP"/>
</dbReference>
<dbReference type="PANTHER" id="PTHR43649:SF28">
    <property type="entry name" value="BINDING PROTEIN COMPONENT OF ABC SUGAR TRANSPORTER-RELATED"/>
    <property type="match status" value="1"/>
</dbReference>
<gene>
    <name evidence="7" type="ORF">J2X15_003996</name>
</gene>
<protein>
    <recommendedName>
        <fullName evidence="6">Probable sugar-binding periplasmic protein</fullName>
    </recommendedName>
</protein>
<keyword evidence="3" id="KW-0813">Transport</keyword>
<dbReference type="EMBL" id="JAVDXO010000013">
    <property type="protein sequence ID" value="MDR7308675.1"/>
    <property type="molecule type" value="Genomic_DNA"/>
</dbReference>
<comment type="function">
    <text evidence="5">Part of a binding-protein-dependent transport system for a sugar.</text>
</comment>
<comment type="subcellular location">
    <subcellularLocation>
        <location evidence="1">Periplasm</location>
    </subcellularLocation>
</comment>
<dbReference type="Gene3D" id="3.40.190.10">
    <property type="entry name" value="Periplasmic binding protein-like II"/>
    <property type="match status" value="2"/>
</dbReference>
<accession>A0ABU1ZSZ5</accession>
<sequence>MHAESPSAPANSATQPSIEVTHFWISRSESNALDVYRSAWKNLGGKWIDTPTKDKQAELKMVSDRIANGYPPTVMQWHANEGSKELPTMGIIRDIEEVATADHWRDFLPQIVLNQISYKGHIYFAPTNIHAENWIWTNTKIFDKLKLPSPTSWDSILDSAAKIKTAGYTPIALGSGTWEISLIFNDIVYSVYGPGGYARLMAAGDPSFAMRPEMLKALGILRRLSTFVPTERTGKSWADAALSVGRGKAGMQFMGDYAKGELTAAGLVVDKDYRCTLAPGTESVYFVVVDAFAFPSTNNDQDRQSQLRFARQIMNVDNQLAFNRAKGSIPVRTDIQRQNLDACGKIGLDLISRPNTQVSAQSMIMPSQMSQGWIDIVADFFNDPKVTPESAQRQLAEVLSHK</sequence>
<evidence type="ECO:0000256" key="2">
    <source>
        <dbReference type="ARBA" id="ARBA00008520"/>
    </source>
</evidence>
<evidence type="ECO:0000256" key="4">
    <source>
        <dbReference type="ARBA" id="ARBA00022729"/>
    </source>
</evidence>
<name>A0ABU1ZSZ5_9BURK</name>
<dbReference type="Proteomes" id="UP001268089">
    <property type="component" value="Unassembled WGS sequence"/>
</dbReference>
<keyword evidence="4" id="KW-0732">Signal</keyword>
<evidence type="ECO:0000256" key="1">
    <source>
        <dbReference type="ARBA" id="ARBA00004418"/>
    </source>
</evidence>
<comment type="caution">
    <text evidence="7">The sequence shown here is derived from an EMBL/GenBank/DDBJ whole genome shotgun (WGS) entry which is preliminary data.</text>
</comment>
<dbReference type="Pfam" id="PF01547">
    <property type="entry name" value="SBP_bac_1"/>
    <property type="match status" value="1"/>
</dbReference>
<dbReference type="SUPFAM" id="SSF53850">
    <property type="entry name" value="Periplasmic binding protein-like II"/>
    <property type="match status" value="1"/>
</dbReference>
<dbReference type="PANTHER" id="PTHR43649">
    <property type="entry name" value="ARABINOSE-BINDING PROTEIN-RELATED"/>
    <property type="match status" value="1"/>
</dbReference>
<evidence type="ECO:0000256" key="6">
    <source>
        <dbReference type="ARBA" id="ARBA00049753"/>
    </source>
</evidence>
<keyword evidence="8" id="KW-1185">Reference proteome</keyword>
<organism evidence="7 8">
    <name type="scientific">Rhodoferax saidenbachensis</name>
    <dbReference type="NCBI Taxonomy" id="1484693"/>
    <lineage>
        <taxon>Bacteria</taxon>
        <taxon>Pseudomonadati</taxon>
        <taxon>Pseudomonadota</taxon>
        <taxon>Betaproteobacteria</taxon>
        <taxon>Burkholderiales</taxon>
        <taxon>Comamonadaceae</taxon>
        <taxon>Rhodoferax</taxon>
    </lineage>
</organism>